<dbReference type="Proteomes" id="UP000220621">
    <property type="component" value="Unassembled WGS sequence"/>
</dbReference>
<dbReference type="Pfam" id="PF24032">
    <property type="entry name" value="YQBQ"/>
    <property type="match status" value="1"/>
</dbReference>
<gene>
    <name evidence="2" type="ORF">CN611_14645</name>
</gene>
<proteinExistence type="predicted"/>
<evidence type="ECO:0000313" key="3">
    <source>
        <dbReference type="Proteomes" id="UP000220621"/>
    </source>
</evidence>
<dbReference type="InterPro" id="IPR056937">
    <property type="entry name" value="YqbQ/XkdQ"/>
</dbReference>
<organism evidence="2 3">
    <name type="scientific">Bacillus wiedmannii</name>
    <dbReference type="NCBI Taxonomy" id="1890302"/>
    <lineage>
        <taxon>Bacteria</taxon>
        <taxon>Bacillati</taxon>
        <taxon>Bacillota</taxon>
        <taxon>Bacilli</taxon>
        <taxon>Bacillales</taxon>
        <taxon>Bacillaceae</taxon>
        <taxon>Bacillus</taxon>
        <taxon>Bacillus cereus group</taxon>
    </lineage>
</organism>
<reference evidence="2 3" key="1">
    <citation type="submission" date="2017-09" db="EMBL/GenBank/DDBJ databases">
        <title>Large-scale bioinformatics analysis of Bacillus genomes uncovers conserved roles of natural products in bacterial physiology.</title>
        <authorList>
            <consortium name="Agbiome Team Llc"/>
            <person name="Bleich R.M."/>
            <person name="Grubbs K.J."/>
            <person name="Santa Maria K.C."/>
            <person name="Allen S.E."/>
            <person name="Farag S."/>
            <person name="Shank E.A."/>
            <person name="Bowers A."/>
        </authorList>
    </citation>
    <scope>NUCLEOTIDE SEQUENCE [LARGE SCALE GENOMIC DNA]</scope>
    <source>
        <strain evidence="2 3">AFS010764</strain>
    </source>
</reference>
<accession>A0A2B5XGN8</accession>
<name>A0A2B5XGN8_9BACI</name>
<evidence type="ECO:0000313" key="2">
    <source>
        <dbReference type="EMBL" id="PEM55346.1"/>
    </source>
</evidence>
<evidence type="ECO:0000259" key="1">
    <source>
        <dbReference type="Pfam" id="PF24032"/>
    </source>
</evidence>
<feature type="domain" description="YqbQ/XkdQ" evidence="1">
    <location>
        <begin position="20"/>
        <end position="302"/>
    </location>
</feature>
<protein>
    <recommendedName>
        <fullName evidence="1">YqbQ/XkdQ domain-containing protein</fullName>
    </recommendedName>
</protein>
<dbReference type="AlphaFoldDB" id="A0A2B5XGN8"/>
<sequence>MLQVLIGKMDVTDAVIPPIQFDDDYESGPVKVEFSLVSLKEFKDLDGQPLQIKVGKQVWFKGLIRAYQDANGKDVKITAYDHLFNLVKSNDEFAFQNRTATQIMREILDRYSYPVKEMVDINVVFPLMYLEKNNAESVYEMIIIVLHESKLRTGKKYWVRFEPEGLRVFEWTPPKLIPVLGPGITNVEKKVSSENIKNRIKVVNREKNIVAFQSDGDSIRKYGPLSTVEEYGAETEAAAQSRADSMLRVQGLPDVSRSIEHVHSLEEQRFWSGDYIYLEDPTETILGGYYIRKATYDVYKNRVVFKADLAKTAALPNKAYVPPEETQKDEG</sequence>
<comment type="caution">
    <text evidence="2">The sequence shown here is derived from an EMBL/GenBank/DDBJ whole genome shotgun (WGS) entry which is preliminary data.</text>
</comment>
<dbReference type="SUPFAM" id="SSF69279">
    <property type="entry name" value="Phage tail proteins"/>
    <property type="match status" value="1"/>
</dbReference>
<dbReference type="EMBL" id="NUDL01000042">
    <property type="protein sequence ID" value="PEM55346.1"/>
    <property type="molecule type" value="Genomic_DNA"/>
</dbReference>